<proteinExistence type="predicted"/>
<sequence length="291" mass="33802">MSKEAIIQLLEQAGLEQYKQAIAFWIYSTAQLILEPVPDVSIPIGSSKVGGNPDLPEEVEWPRWKNDEMTFIAQINLAECPSELSLPQSGLLSFFYAVQSMFKDEYFFGDPDTCRVIYTGTDRLDHISRRNTPGRLKEEARMRSNRVSFIPELSVPASESAFLESLGLGWNGNRKDFNKYWEVFLSEFGKQWEREGYINRLMGHPDQIQGDMQVRCEMTYGGHTWDLMEKPEVRKQIVDSAVKWRMLLQIDSEEDKTGIMWGDVGRIYYWIHENDLKALRFDRVICEMQCT</sequence>
<reference evidence="1 2" key="1">
    <citation type="submission" date="2018-07" db="EMBL/GenBank/DDBJ databases">
        <title>Genomic Encyclopedia of Type Strains, Phase III (KMG-III): the genomes of soil and plant-associated and newly described type strains.</title>
        <authorList>
            <person name="Whitman W."/>
        </authorList>
    </citation>
    <scope>NUCLEOTIDE SEQUENCE [LARGE SCALE GENOMIC DNA]</scope>
    <source>
        <strain evidence="1 2">CECT 7506</strain>
    </source>
</reference>
<evidence type="ECO:0000313" key="2">
    <source>
        <dbReference type="Proteomes" id="UP000252415"/>
    </source>
</evidence>
<protein>
    <submittedName>
        <fullName evidence="1">Uncharacterized protein YwqG</fullName>
    </submittedName>
</protein>
<dbReference type="InterPro" id="IPR035948">
    <property type="entry name" value="YwqG-like_sf"/>
</dbReference>
<dbReference type="RefSeq" id="WP_114384330.1">
    <property type="nucleotide sequence ID" value="NZ_QPJD01000054.1"/>
</dbReference>
<dbReference type="OrthoDB" id="8856529at2"/>
<dbReference type="Pfam" id="PF09234">
    <property type="entry name" value="DUF1963"/>
    <property type="match status" value="1"/>
</dbReference>
<dbReference type="PANTHER" id="PTHR36436">
    <property type="entry name" value="SLL5081 PROTEIN"/>
    <property type="match status" value="1"/>
</dbReference>
<evidence type="ECO:0000313" key="1">
    <source>
        <dbReference type="EMBL" id="RCW39731.1"/>
    </source>
</evidence>
<organism evidence="1 2">
    <name type="scientific">Paenibacillus prosopidis</name>
    <dbReference type="NCBI Taxonomy" id="630520"/>
    <lineage>
        <taxon>Bacteria</taxon>
        <taxon>Bacillati</taxon>
        <taxon>Bacillota</taxon>
        <taxon>Bacilli</taxon>
        <taxon>Bacillales</taxon>
        <taxon>Paenibacillaceae</taxon>
        <taxon>Paenibacillus</taxon>
    </lineage>
</organism>
<dbReference type="InterPro" id="IPR015315">
    <property type="entry name" value="DUF1963"/>
</dbReference>
<keyword evidence="2" id="KW-1185">Reference proteome</keyword>
<accession>A0A368VL57</accession>
<dbReference type="EMBL" id="QPJD01000054">
    <property type="protein sequence ID" value="RCW39731.1"/>
    <property type="molecule type" value="Genomic_DNA"/>
</dbReference>
<dbReference type="Proteomes" id="UP000252415">
    <property type="component" value="Unassembled WGS sequence"/>
</dbReference>
<dbReference type="Gene3D" id="2.30.320.10">
    <property type="entry name" value="YwqG-like"/>
    <property type="match status" value="1"/>
</dbReference>
<dbReference type="AlphaFoldDB" id="A0A368VL57"/>
<dbReference type="SUPFAM" id="SSF103032">
    <property type="entry name" value="Hypothetical protein YwqG"/>
    <property type="match status" value="1"/>
</dbReference>
<gene>
    <name evidence="1" type="ORF">DFP97_1541</name>
</gene>
<dbReference type="PANTHER" id="PTHR36436:SF6">
    <property type="entry name" value="SLL5081 PROTEIN"/>
    <property type="match status" value="1"/>
</dbReference>
<name>A0A368VL57_9BACL</name>
<comment type="caution">
    <text evidence="1">The sequence shown here is derived from an EMBL/GenBank/DDBJ whole genome shotgun (WGS) entry which is preliminary data.</text>
</comment>